<reference evidence="3 4" key="1">
    <citation type="journal article" date="2020" name="Nat. Food">
        <title>A phased Vanilla planifolia genome enables genetic improvement of flavour and production.</title>
        <authorList>
            <person name="Hasing T."/>
            <person name="Tang H."/>
            <person name="Brym M."/>
            <person name="Khazi F."/>
            <person name="Huang T."/>
            <person name="Chambers A.H."/>
        </authorList>
    </citation>
    <scope>NUCLEOTIDE SEQUENCE [LARGE SCALE GENOMIC DNA]</scope>
    <source>
        <tissue evidence="3">Leaf</tissue>
    </source>
</reference>
<organism evidence="3 4">
    <name type="scientific">Vanilla planifolia</name>
    <name type="common">Vanilla</name>
    <dbReference type="NCBI Taxonomy" id="51239"/>
    <lineage>
        <taxon>Eukaryota</taxon>
        <taxon>Viridiplantae</taxon>
        <taxon>Streptophyta</taxon>
        <taxon>Embryophyta</taxon>
        <taxon>Tracheophyta</taxon>
        <taxon>Spermatophyta</taxon>
        <taxon>Magnoliopsida</taxon>
        <taxon>Liliopsida</taxon>
        <taxon>Asparagales</taxon>
        <taxon>Orchidaceae</taxon>
        <taxon>Vanilloideae</taxon>
        <taxon>Vanilleae</taxon>
        <taxon>Vanilla</taxon>
    </lineage>
</organism>
<proteinExistence type="predicted"/>
<keyword evidence="4" id="KW-1185">Reference proteome</keyword>
<dbReference type="AlphaFoldDB" id="A0A835U323"/>
<keyword evidence="2" id="KW-0812">Transmembrane</keyword>
<dbReference type="Proteomes" id="UP000636800">
    <property type="component" value="Unassembled WGS sequence"/>
</dbReference>
<sequence>METMKGKETETEKKSVVKKAQRKKRMKHKRANGCILFFIFGLLHPLKYLNFSSLPKMGRTKIGNLCEPKGANQDFTLSLFEGSTGKTKHKHKDGAP</sequence>
<comment type="caution">
    <text evidence="3">The sequence shown here is derived from an EMBL/GenBank/DDBJ whole genome shotgun (WGS) entry which is preliminary data.</text>
</comment>
<keyword evidence="2" id="KW-0472">Membrane</keyword>
<accession>A0A835U323</accession>
<protein>
    <submittedName>
        <fullName evidence="3">Uncharacterized protein</fullName>
    </submittedName>
</protein>
<feature type="region of interest" description="Disordered" evidence="1">
    <location>
        <begin position="1"/>
        <end position="26"/>
    </location>
</feature>
<feature type="compositionally biased region" description="Basic residues" evidence="1">
    <location>
        <begin position="16"/>
        <end position="26"/>
    </location>
</feature>
<feature type="compositionally biased region" description="Basic and acidic residues" evidence="1">
    <location>
        <begin position="1"/>
        <end position="15"/>
    </location>
</feature>
<dbReference type="EMBL" id="JADCNL010000438">
    <property type="protein sequence ID" value="KAG0447699.1"/>
    <property type="molecule type" value="Genomic_DNA"/>
</dbReference>
<evidence type="ECO:0000256" key="2">
    <source>
        <dbReference type="SAM" id="Phobius"/>
    </source>
</evidence>
<name>A0A835U323_VANPL</name>
<keyword evidence="2" id="KW-1133">Transmembrane helix</keyword>
<dbReference type="OrthoDB" id="680029at2759"/>
<feature type="transmembrane region" description="Helical" evidence="2">
    <location>
        <begin position="31"/>
        <end position="49"/>
    </location>
</feature>
<evidence type="ECO:0000313" key="4">
    <source>
        <dbReference type="Proteomes" id="UP000636800"/>
    </source>
</evidence>
<gene>
    <name evidence="3" type="ORF">HPP92_028223</name>
</gene>
<evidence type="ECO:0000256" key="1">
    <source>
        <dbReference type="SAM" id="MobiDB-lite"/>
    </source>
</evidence>
<evidence type="ECO:0000313" key="3">
    <source>
        <dbReference type="EMBL" id="KAG0447699.1"/>
    </source>
</evidence>